<dbReference type="RefSeq" id="WP_221860255.1">
    <property type="nucleotide sequence ID" value="NZ_JAIKTU010000005.1"/>
</dbReference>
<keyword evidence="3" id="KW-1185">Reference proteome</keyword>
<evidence type="ECO:0000256" key="1">
    <source>
        <dbReference type="SAM" id="Phobius"/>
    </source>
</evidence>
<organism evidence="2 3">
    <name type="scientific">Clostridium sardiniense</name>
    <name type="common">Clostridium absonum</name>
    <dbReference type="NCBI Taxonomy" id="29369"/>
    <lineage>
        <taxon>Bacteria</taxon>
        <taxon>Bacillati</taxon>
        <taxon>Bacillota</taxon>
        <taxon>Clostridia</taxon>
        <taxon>Eubacteriales</taxon>
        <taxon>Clostridiaceae</taxon>
        <taxon>Clostridium</taxon>
    </lineage>
</organism>
<keyword evidence="1" id="KW-0812">Transmembrane</keyword>
<evidence type="ECO:0000313" key="3">
    <source>
        <dbReference type="Proteomes" id="UP001299068"/>
    </source>
</evidence>
<sequence>MKRFFKFFICSIFIVGISLGIYAYSNRYGLNIIKEGIDSNLLIKGCEGATALVIGESSDVYISLKNEIVKINKKNKIDKVYKDSDLNIQDMVYKDGNIYLLSNENFILIDSNGESEILKSGLPYGENMYRNLLVKNNSILISIGSRTNAGVAKEGEEKDISPINLELNGVNYGKENTGAFKDYGVKSSSGEKISGEEIGTASIIEFDINTGKYSLFASGIKSIKGYDINSRGEILATVGGIEESGERGAIRDTDYIYKITEGLWYGWPDFSGGDPITSPRFTNDKIIEPLIKNPPEKIGQTPSYQHSSVNSLGKLAVDKEGKLLDKDSIIFYDYKEKSIYSLDDKKILSKILELEEDSKIEDIVFRENDCILLDSGKGCVYRLIKNENIIGGSIPYGVAIFSLTIMIVALVIIISKIKRKK</sequence>
<dbReference type="EMBL" id="JAIKTU010000005">
    <property type="protein sequence ID" value="MBY0755172.1"/>
    <property type="molecule type" value="Genomic_DNA"/>
</dbReference>
<dbReference type="Proteomes" id="UP001299068">
    <property type="component" value="Unassembled WGS sequence"/>
</dbReference>
<gene>
    <name evidence="2" type="ORF">K5V21_06860</name>
</gene>
<comment type="caution">
    <text evidence="2">The sequence shown here is derived from an EMBL/GenBank/DDBJ whole genome shotgun (WGS) entry which is preliminary data.</text>
</comment>
<protein>
    <recommendedName>
        <fullName evidence="4">Glucose / sorbosone dehydrogenase</fullName>
    </recommendedName>
</protein>
<evidence type="ECO:0008006" key="4">
    <source>
        <dbReference type="Google" id="ProtNLM"/>
    </source>
</evidence>
<name>A0ABS7KWW6_CLOSR</name>
<evidence type="ECO:0000313" key="2">
    <source>
        <dbReference type="EMBL" id="MBY0755172.1"/>
    </source>
</evidence>
<dbReference type="SUPFAM" id="SSF50952">
    <property type="entry name" value="Soluble quinoprotein glucose dehydrogenase"/>
    <property type="match status" value="1"/>
</dbReference>
<proteinExistence type="predicted"/>
<dbReference type="InterPro" id="IPR011042">
    <property type="entry name" value="6-blade_b-propeller_TolB-like"/>
</dbReference>
<feature type="transmembrane region" description="Helical" evidence="1">
    <location>
        <begin position="7"/>
        <end position="25"/>
    </location>
</feature>
<feature type="transmembrane region" description="Helical" evidence="1">
    <location>
        <begin position="394"/>
        <end position="414"/>
    </location>
</feature>
<accession>A0ABS7KWW6</accession>
<dbReference type="Gene3D" id="2.120.10.30">
    <property type="entry name" value="TolB, C-terminal domain"/>
    <property type="match status" value="1"/>
</dbReference>
<reference evidence="2 3" key="1">
    <citation type="journal article" date="2021" name="Cell Host Microbe">
        <title>in vivo commensal control of Clostridioides difficile virulence.</title>
        <authorList>
            <person name="Girinathan B.P."/>
            <person name="Dibenedetto N."/>
            <person name="Worley J.N."/>
            <person name="Peltier J."/>
            <person name="Arrieta-Ortiz M.L."/>
            <person name="Rupa Christinal Immanuel S."/>
            <person name="Lavin R."/>
            <person name="Delaney M.L."/>
            <person name="Cummins C."/>
            <person name="Hoffmann M."/>
            <person name="Luo Y."/>
            <person name="Gonzalez-Escalona N."/>
            <person name="Allard M."/>
            <person name="Onderdonk A.B."/>
            <person name="Gerber G.K."/>
            <person name="Sonenshein A.L."/>
            <person name="Baliga N."/>
            <person name="Dupuy B."/>
            <person name="Bry L."/>
        </authorList>
    </citation>
    <scope>NUCLEOTIDE SEQUENCE [LARGE SCALE GENOMIC DNA]</scope>
    <source>
        <strain evidence="2 3">DSM 599</strain>
    </source>
</reference>
<dbReference type="InterPro" id="IPR011041">
    <property type="entry name" value="Quinoprot_gluc/sorb_DH_b-prop"/>
</dbReference>
<keyword evidence="1" id="KW-1133">Transmembrane helix</keyword>
<keyword evidence="1" id="KW-0472">Membrane</keyword>